<dbReference type="EMBL" id="AP023359">
    <property type="protein sequence ID" value="BCJ68920.1"/>
    <property type="molecule type" value="Genomic_DNA"/>
</dbReference>
<dbReference type="InterPro" id="IPR051807">
    <property type="entry name" value="Sec-metab_biosynth-assoc"/>
</dbReference>
<dbReference type="AlphaFoldDB" id="A0A810N7D3"/>
<evidence type="ECO:0000256" key="1">
    <source>
        <dbReference type="ARBA" id="ARBA00007689"/>
    </source>
</evidence>
<dbReference type="RefSeq" id="WP_212818082.1">
    <property type="nucleotide sequence ID" value="NZ_AP023359.1"/>
</dbReference>
<proteinExistence type="inferred from homology"/>
<reference evidence="3" key="1">
    <citation type="submission" date="2020-08" db="EMBL/GenBank/DDBJ databases">
        <title>Whole genome shotgun sequence of Polymorphospora rubra NBRC 101157.</title>
        <authorList>
            <person name="Komaki H."/>
            <person name="Tamura T."/>
        </authorList>
    </citation>
    <scope>NUCLEOTIDE SEQUENCE</scope>
    <source>
        <strain evidence="3">NBRC 101157</strain>
    </source>
</reference>
<dbReference type="Pfam" id="PF03795">
    <property type="entry name" value="YCII"/>
    <property type="match status" value="1"/>
</dbReference>
<accession>A0A810N7D3</accession>
<dbReference type="KEGG" id="pry:Prubr_59410"/>
<protein>
    <recommendedName>
        <fullName evidence="2">YCII-related domain-containing protein</fullName>
    </recommendedName>
</protein>
<comment type="similarity">
    <text evidence="1">Belongs to the YciI family.</text>
</comment>
<evidence type="ECO:0000259" key="2">
    <source>
        <dbReference type="Pfam" id="PF03795"/>
    </source>
</evidence>
<organism evidence="3 4">
    <name type="scientific">Polymorphospora rubra</name>
    <dbReference type="NCBI Taxonomy" id="338584"/>
    <lineage>
        <taxon>Bacteria</taxon>
        <taxon>Bacillati</taxon>
        <taxon>Actinomycetota</taxon>
        <taxon>Actinomycetes</taxon>
        <taxon>Micromonosporales</taxon>
        <taxon>Micromonosporaceae</taxon>
        <taxon>Polymorphospora</taxon>
    </lineage>
</organism>
<dbReference type="InterPro" id="IPR005545">
    <property type="entry name" value="YCII"/>
</dbReference>
<dbReference type="Proteomes" id="UP000680866">
    <property type="component" value="Chromosome"/>
</dbReference>
<dbReference type="PANTHER" id="PTHR33606:SF3">
    <property type="entry name" value="PROTEIN YCII"/>
    <property type="match status" value="1"/>
</dbReference>
<keyword evidence="4" id="KW-1185">Reference proteome</keyword>
<name>A0A810N7D3_9ACTN</name>
<dbReference type="InterPro" id="IPR011008">
    <property type="entry name" value="Dimeric_a/b-barrel"/>
</dbReference>
<evidence type="ECO:0000313" key="3">
    <source>
        <dbReference type="EMBL" id="BCJ68920.1"/>
    </source>
</evidence>
<dbReference type="SUPFAM" id="SSF54909">
    <property type="entry name" value="Dimeric alpha+beta barrel"/>
    <property type="match status" value="1"/>
</dbReference>
<evidence type="ECO:0000313" key="4">
    <source>
        <dbReference type="Proteomes" id="UP000680866"/>
    </source>
</evidence>
<dbReference type="PANTHER" id="PTHR33606">
    <property type="entry name" value="PROTEIN YCII"/>
    <property type="match status" value="1"/>
</dbReference>
<gene>
    <name evidence="3" type="ORF">Prubr_59410</name>
</gene>
<dbReference type="Gene3D" id="3.30.70.1060">
    <property type="entry name" value="Dimeric alpha+beta barrel"/>
    <property type="match status" value="1"/>
</dbReference>
<feature type="domain" description="YCII-related" evidence="2">
    <location>
        <begin position="7"/>
        <end position="87"/>
    </location>
</feature>
<sequence>MRFDPCFLATATFAADAATRREPHRAAHLAYVRELLADGTALVAGALADLSASVLVLRASDEAAARAVLSRDPYRAHGVWTSIEVVPYLAATVDTIGSNR</sequence>